<reference evidence="3 4" key="1">
    <citation type="submission" date="2018-12" db="EMBL/GenBank/DDBJ databases">
        <authorList>
            <person name="Yang Y."/>
        </authorList>
    </citation>
    <scope>NUCLEOTIDE SEQUENCE [LARGE SCALE GENOMIC DNA]</scope>
    <source>
        <strain evidence="3 4">GSF71</strain>
    </source>
</reference>
<dbReference type="InterPro" id="IPR050639">
    <property type="entry name" value="SSR_resolvase"/>
</dbReference>
<feature type="domain" description="Resolvase/invertase-type recombinase catalytic" evidence="1">
    <location>
        <begin position="8"/>
        <end position="160"/>
    </location>
</feature>
<dbReference type="SUPFAM" id="SSF53041">
    <property type="entry name" value="Resolvase-like"/>
    <property type="match status" value="1"/>
</dbReference>
<dbReference type="RefSeq" id="WP_126996019.1">
    <property type="nucleotide sequence ID" value="NZ_JBNPXW010000007.1"/>
</dbReference>
<organism evidence="3 4">
    <name type="scientific">Azospirillum doebereinerae</name>
    <dbReference type="NCBI Taxonomy" id="92933"/>
    <lineage>
        <taxon>Bacteria</taxon>
        <taxon>Pseudomonadati</taxon>
        <taxon>Pseudomonadota</taxon>
        <taxon>Alphaproteobacteria</taxon>
        <taxon>Rhodospirillales</taxon>
        <taxon>Azospirillaceae</taxon>
        <taxon>Azospirillum</taxon>
    </lineage>
</organism>
<dbReference type="InterPro" id="IPR006119">
    <property type="entry name" value="Resolv_N"/>
</dbReference>
<protein>
    <submittedName>
        <fullName evidence="3">Recombinase family protein</fullName>
    </submittedName>
</protein>
<dbReference type="SUPFAM" id="SSF109709">
    <property type="entry name" value="KorB DNA-binding domain-like"/>
    <property type="match status" value="1"/>
</dbReference>
<dbReference type="InterPro" id="IPR036162">
    <property type="entry name" value="Resolvase-like_N_sf"/>
</dbReference>
<sequence length="548" mass="60469">MKKPPLIRCAIYTRKSSEEGLEQSFNSLDAQREACTAYIASQAHEGWRLIDAAYDDGGFSGGSMERPGLQRLLDDLGRGRIDVVVVYKVDRLTRSLADFARIVEILDARGASFVSVTQHFNTTSSMGRLTLNVLLSFAQFEREVTGERIRDKFAASRRKGLWMGGNPPLGYDVADRKLVVNDEEAERVRAIFERYAELGSVKLLAADLQERGVTSKHWTTQGGATRGGVAFSRGALYKLLNNRVYRGEAMHKGTAHPGEHAAIVPDALWERAQAVMEENRVERETAERVTAPSPLAGLLFDDRGNPMSPSHASKKGRRYRYYVSQAVLNHRPEAAGSLTRVPAQAVEELVLDRVSALLTAAEQRRWTAAAPVERTERLAALLQRVELGSDRVRITVRRLDGVEARAAARITSPHDRLVENGDTLVLEVAARLKTWGGERVIVGPDGRELREQPQVDDTLMKALARAHRWCRQLASGEVASVAALAETAGCTPAYVTQLLSLAFLAPDIVELILRGAQPKRLTLAALLAAKLPLSWREQRRVLGLPPAQ</sequence>
<gene>
    <name evidence="3" type="ORF">EJ913_06525</name>
</gene>
<dbReference type="CDD" id="cd03768">
    <property type="entry name" value="SR_ResInv"/>
    <property type="match status" value="1"/>
</dbReference>
<dbReference type="OrthoDB" id="7277848at2"/>
<dbReference type="PANTHER" id="PTHR30461">
    <property type="entry name" value="DNA-INVERTASE FROM LAMBDOID PROPHAGE"/>
    <property type="match status" value="1"/>
</dbReference>
<dbReference type="GO" id="GO:0000150">
    <property type="term" value="F:DNA strand exchange activity"/>
    <property type="evidence" value="ECO:0007669"/>
    <property type="project" value="InterPro"/>
</dbReference>
<dbReference type="Pfam" id="PF07508">
    <property type="entry name" value="Recombinase"/>
    <property type="match status" value="1"/>
</dbReference>
<dbReference type="Gene3D" id="3.40.50.1390">
    <property type="entry name" value="Resolvase, N-terminal catalytic domain"/>
    <property type="match status" value="1"/>
</dbReference>
<dbReference type="EMBL" id="RZIJ01000004">
    <property type="protein sequence ID" value="RUQ74022.1"/>
    <property type="molecule type" value="Genomic_DNA"/>
</dbReference>
<comment type="caution">
    <text evidence="3">The sequence shown here is derived from an EMBL/GenBank/DDBJ whole genome shotgun (WGS) entry which is preliminary data.</text>
</comment>
<dbReference type="PROSITE" id="PS51737">
    <property type="entry name" value="RECOMBINASE_DNA_BIND"/>
    <property type="match status" value="1"/>
</dbReference>
<keyword evidence="4" id="KW-1185">Reference proteome</keyword>
<dbReference type="InterPro" id="IPR011109">
    <property type="entry name" value="DNA_bind_recombinase_dom"/>
</dbReference>
<proteinExistence type="predicted"/>
<dbReference type="PROSITE" id="PS51736">
    <property type="entry name" value="RECOMBINASES_3"/>
    <property type="match status" value="1"/>
</dbReference>
<dbReference type="Pfam" id="PF00239">
    <property type="entry name" value="Resolvase"/>
    <property type="match status" value="1"/>
</dbReference>
<evidence type="ECO:0000259" key="1">
    <source>
        <dbReference type="PROSITE" id="PS51736"/>
    </source>
</evidence>
<evidence type="ECO:0000313" key="3">
    <source>
        <dbReference type="EMBL" id="RUQ74022.1"/>
    </source>
</evidence>
<dbReference type="InterPro" id="IPR038109">
    <property type="entry name" value="DNA_bind_recomb_sf"/>
</dbReference>
<dbReference type="Gene3D" id="3.90.1750.20">
    <property type="entry name" value="Putative Large Serine Recombinase, Chain B, Domain 2"/>
    <property type="match status" value="1"/>
</dbReference>
<evidence type="ECO:0000259" key="2">
    <source>
        <dbReference type="PROSITE" id="PS51737"/>
    </source>
</evidence>
<evidence type="ECO:0000313" key="4">
    <source>
        <dbReference type="Proteomes" id="UP000280346"/>
    </source>
</evidence>
<name>A0A433JBP7_9PROT</name>
<accession>A0A433JBP7</accession>
<dbReference type="Proteomes" id="UP000280346">
    <property type="component" value="Unassembled WGS sequence"/>
</dbReference>
<dbReference type="PANTHER" id="PTHR30461:SF23">
    <property type="entry name" value="DNA RECOMBINASE-RELATED"/>
    <property type="match status" value="1"/>
</dbReference>
<feature type="domain" description="Recombinase" evidence="2">
    <location>
        <begin position="168"/>
        <end position="282"/>
    </location>
</feature>
<dbReference type="AlphaFoldDB" id="A0A433JBP7"/>
<dbReference type="SMART" id="SM00857">
    <property type="entry name" value="Resolvase"/>
    <property type="match status" value="1"/>
</dbReference>
<dbReference type="GO" id="GO:0003677">
    <property type="term" value="F:DNA binding"/>
    <property type="evidence" value="ECO:0007669"/>
    <property type="project" value="InterPro"/>
</dbReference>